<evidence type="ECO:0000313" key="2">
    <source>
        <dbReference type="Proteomes" id="UP000095143"/>
    </source>
</evidence>
<accession>A0A1C2DH73</accession>
<dbReference type="AlphaFoldDB" id="A0A1C2DH73"/>
<dbReference type="RefSeq" id="WP_065991620.1">
    <property type="nucleotide sequence ID" value="NZ_MDEN01000068.1"/>
</dbReference>
<comment type="caution">
    <text evidence="1">The sequence shown here is derived from an EMBL/GenBank/DDBJ whole genome shotgun (WGS) entry which is preliminary data.</text>
</comment>
<reference evidence="1 2" key="1">
    <citation type="submission" date="2016-08" db="EMBL/GenBank/DDBJ databases">
        <title>Whole genome sequence of Pseudomonas graminis strain UASWS1507, a potential biological control agent for agriculture.</title>
        <authorList>
            <person name="Crovadore J."/>
            <person name="Calmin G."/>
            <person name="Chablais R."/>
            <person name="Cochard B."/>
            <person name="Lefort F."/>
        </authorList>
    </citation>
    <scope>NUCLEOTIDE SEQUENCE [LARGE SCALE GENOMIC DNA]</scope>
    <source>
        <strain evidence="1 2">UASWS1507</strain>
    </source>
</reference>
<evidence type="ECO:0000313" key="1">
    <source>
        <dbReference type="EMBL" id="OCX14114.1"/>
    </source>
</evidence>
<sequence length="115" mass="13345">MSHEYRLVFPNVLTARCLMSALRVSEYCVRADQEFVYLKDCVSKTEANYDARLSYDDQNSLWLEVNFKSLALYDLVRTALDNEPYRCLSDGEINEEVALSEAFQLRNLHIPGQEI</sequence>
<proteinExistence type="predicted"/>
<dbReference type="EMBL" id="MDEN01000068">
    <property type="protein sequence ID" value="OCX14114.1"/>
    <property type="molecule type" value="Genomic_DNA"/>
</dbReference>
<protein>
    <submittedName>
        <fullName evidence="1">Uncharacterized protein</fullName>
    </submittedName>
</protein>
<gene>
    <name evidence="1" type="ORF">BBI10_21460</name>
</gene>
<name>A0A1C2DH73_9PSED</name>
<dbReference type="Proteomes" id="UP000095143">
    <property type="component" value="Unassembled WGS sequence"/>
</dbReference>
<organism evidence="1 2">
    <name type="scientific">Pseudomonas graminis</name>
    <dbReference type="NCBI Taxonomy" id="158627"/>
    <lineage>
        <taxon>Bacteria</taxon>
        <taxon>Pseudomonadati</taxon>
        <taxon>Pseudomonadota</taxon>
        <taxon>Gammaproteobacteria</taxon>
        <taxon>Pseudomonadales</taxon>
        <taxon>Pseudomonadaceae</taxon>
        <taxon>Pseudomonas</taxon>
    </lineage>
</organism>
<dbReference type="OrthoDB" id="6970723at2"/>